<gene>
    <name evidence="1" type="ORF">LEP1GSC036_0744</name>
</gene>
<name>A0A828Z6V8_9LEPT</name>
<dbReference type="Proteomes" id="UP000001338">
    <property type="component" value="Unassembled WGS sequence"/>
</dbReference>
<dbReference type="AlphaFoldDB" id="A0A828Z6V8"/>
<evidence type="ECO:0000313" key="2">
    <source>
        <dbReference type="Proteomes" id="UP000001338"/>
    </source>
</evidence>
<comment type="caution">
    <text evidence="1">The sequence shown here is derived from an EMBL/GenBank/DDBJ whole genome shotgun (WGS) entry which is preliminary data.</text>
</comment>
<evidence type="ECO:0000313" key="1">
    <source>
        <dbReference type="EMBL" id="EKR66000.1"/>
    </source>
</evidence>
<protein>
    <submittedName>
        <fullName evidence="1">Uncharacterized protein</fullName>
    </submittedName>
</protein>
<proteinExistence type="predicted"/>
<accession>A0A828Z6V8</accession>
<organism evidence="1 2">
    <name type="scientific">Leptospira weilii str. 2006001853</name>
    <dbReference type="NCBI Taxonomy" id="1001589"/>
    <lineage>
        <taxon>Bacteria</taxon>
        <taxon>Pseudomonadati</taxon>
        <taxon>Spirochaetota</taxon>
        <taxon>Spirochaetia</taxon>
        <taxon>Leptospirales</taxon>
        <taxon>Leptospiraceae</taxon>
        <taxon>Leptospira</taxon>
    </lineage>
</organism>
<sequence length="42" mass="4685">MFTTSSNGSERTRAVKLAKKILICVVRNRGGLDKLTMITFLN</sequence>
<dbReference type="EMBL" id="AFLV02000009">
    <property type="protein sequence ID" value="EKR66000.1"/>
    <property type="molecule type" value="Genomic_DNA"/>
</dbReference>
<reference evidence="1 2" key="1">
    <citation type="submission" date="2012-10" db="EMBL/GenBank/DDBJ databases">
        <authorList>
            <person name="Harkins D.M."/>
            <person name="Durkin A.S."/>
            <person name="Brinkac L.M."/>
            <person name="Haft D.H."/>
            <person name="Selengut J.D."/>
            <person name="Sanka R."/>
            <person name="DePew J."/>
            <person name="Purushe J."/>
            <person name="Whelen A.C."/>
            <person name="Vinetz J.M."/>
            <person name="Sutton G.G."/>
            <person name="Nierman W.C."/>
            <person name="Fouts D.E."/>
        </authorList>
    </citation>
    <scope>NUCLEOTIDE SEQUENCE [LARGE SCALE GENOMIC DNA]</scope>
    <source>
        <strain evidence="1 2">2006001853</strain>
    </source>
</reference>